<dbReference type="PANTHER" id="PTHR11361">
    <property type="entry name" value="DNA MISMATCH REPAIR PROTEIN MUTS FAMILY MEMBER"/>
    <property type="match status" value="1"/>
</dbReference>
<dbReference type="Gene3D" id="3.40.50.300">
    <property type="entry name" value="P-loop containing nucleotide triphosphate hydrolases"/>
    <property type="match status" value="1"/>
</dbReference>
<evidence type="ECO:0000256" key="1">
    <source>
        <dbReference type="ARBA" id="ARBA00022741"/>
    </source>
</evidence>
<evidence type="ECO:0000313" key="6">
    <source>
        <dbReference type="Proteomes" id="UP000736583"/>
    </source>
</evidence>
<evidence type="ECO:0000313" key="5">
    <source>
        <dbReference type="EMBL" id="MBU5592361.1"/>
    </source>
</evidence>
<sequence>MIFLDKDQRHQVGYSFIIDRVEVITPFGEDLKKNIAPYKPKDKDALLMELSNIEKITTTYKEKIASYRAMERLLSKIKDIRTSINRCSHLNTLDEVELFEIKNFCMISEELYSIYKEFNEEICISNISFNTLDRVLKLLDPDNKKLPTFQIYDSYSTELKAIRFKKRQLEDNILASNDEDEICTLKEERLKWVILEDEEELAIRKRLTEEINIDIKNLENNVYSMGKLDFLIAKGKLALNYNATKPEISDKMEISITNSFNPEVQHILEEKGKSFTPINMCLNSGVSVITGANMGGKSVTLKTIVLNLLLGQLGFFVFADHAKFPILDFIYFISDDLQSVSQGLSTFGAEIIKLKTVIEHAKIKNGFIALDEFARGTNPKEGSFLVKSLCEYLNTLTSISMVCTHYDNVVNEDMVHYQVIGLKNVCFDSLKRKIDLNRTHSIEIIQEHMDYRLEQVSSSNRVPKDALNISVLLGLQEEIVNIAKKYYYGNPYSNNEEEYHGE</sequence>
<keyword evidence="2" id="KW-0067">ATP-binding</keyword>
<dbReference type="SMART" id="SM00534">
    <property type="entry name" value="MUTSac"/>
    <property type="match status" value="1"/>
</dbReference>
<dbReference type="InterPro" id="IPR036187">
    <property type="entry name" value="DNA_mismatch_repair_MutS_sf"/>
</dbReference>
<dbReference type="PANTHER" id="PTHR11361:SF14">
    <property type="entry name" value="DNA MISMATCH REPAIR PROTEIN MUTS, TYPE 2"/>
    <property type="match status" value="1"/>
</dbReference>
<dbReference type="EMBL" id="JAHLQL010000003">
    <property type="protein sequence ID" value="MBU5592361.1"/>
    <property type="molecule type" value="Genomic_DNA"/>
</dbReference>
<gene>
    <name evidence="5" type="ORF">KQI89_11390</name>
</gene>
<feature type="domain" description="DNA mismatch repair proteins mutS family" evidence="4">
    <location>
        <begin position="284"/>
        <end position="488"/>
    </location>
</feature>
<proteinExistence type="predicted"/>
<organism evidence="5 6">
    <name type="scientific">Clostridium simiarum</name>
    <dbReference type="NCBI Taxonomy" id="2841506"/>
    <lineage>
        <taxon>Bacteria</taxon>
        <taxon>Bacillati</taxon>
        <taxon>Bacillota</taxon>
        <taxon>Clostridia</taxon>
        <taxon>Eubacteriales</taxon>
        <taxon>Clostridiaceae</taxon>
        <taxon>Clostridium</taxon>
    </lineage>
</organism>
<keyword evidence="1" id="KW-0547">Nucleotide-binding</keyword>
<name>A0ABS6F250_9CLOT</name>
<dbReference type="InterPro" id="IPR027417">
    <property type="entry name" value="P-loop_NTPase"/>
</dbReference>
<dbReference type="InterPro" id="IPR045076">
    <property type="entry name" value="MutS"/>
</dbReference>
<evidence type="ECO:0000256" key="2">
    <source>
        <dbReference type="ARBA" id="ARBA00022840"/>
    </source>
</evidence>
<accession>A0ABS6F250</accession>
<evidence type="ECO:0000259" key="4">
    <source>
        <dbReference type="SMART" id="SM00534"/>
    </source>
</evidence>
<reference evidence="5 6" key="1">
    <citation type="submission" date="2021-06" db="EMBL/GenBank/DDBJ databases">
        <authorList>
            <person name="Sun Q."/>
            <person name="Li D."/>
        </authorList>
    </citation>
    <scope>NUCLEOTIDE SEQUENCE [LARGE SCALE GENOMIC DNA]</scope>
    <source>
        <strain evidence="5 6">MSJ-4</strain>
    </source>
</reference>
<keyword evidence="3" id="KW-0238">DNA-binding</keyword>
<comment type="caution">
    <text evidence="5">The sequence shown here is derived from an EMBL/GenBank/DDBJ whole genome shotgun (WGS) entry which is preliminary data.</text>
</comment>
<dbReference type="InterPro" id="IPR000432">
    <property type="entry name" value="DNA_mismatch_repair_MutS_C"/>
</dbReference>
<dbReference type="SUPFAM" id="SSF52540">
    <property type="entry name" value="P-loop containing nucleoside triphosphate hydrolases"/>
    <property type="match status" value="1"/>
</dbReference>
<dbReference type="SUPFAM" id="SSF48334">
    <property type="entry name" value="DNA repair protein MutS, domain III"/>
    <property type="match status" value="1"/>
</dbReference>
<protein>
    <recommendedName>
        <fullName evidence="4">DNA mismatch repair proteins mutS family domain-containing protein</fullName>
    </recommendedName>
</protein>
<keyword evidence="6" id="KW-1185">Reference proteome</keyword>
<evidence type="ECO:0000256" key="3">
    <source>
        <dbReference type="ARBA" id="ARBA00023125"/>
    </source>
</evidence>
<dbReference type="Proteomes" id="UP000736583">
    <property type="component" value="Unassembled WGS sequence"/>
</dbReference>
<dbReference type="Pfam" id="PF00488">
    <property type="entry name" value="MutS_V"/>
    <property type="match status" value="1"/>
</dbReference>